<keyword evidence="1" id="KW-0229">DNA integration</keyword>
<keyword evidence="2 4" id="KW-0238">DNA-binding</keyword>
<dbReference type="PROSITE" id="PS51898">
    <property type="entry name" value="TYR_RECOMBINASE"/>
    <property type="match status" value="1"/>
</dbReference>
<organism evidence="7 8">
    <name type="scientific">Halapricum salinum</name>
    <dbReference type="NCBI Taxonomy" id="1457250"/>
    <lineage>
        <taxon>Archaea</taxon>
        <taxon>Methanobacteriati</taxon>
        <taxon>Methanobacteriota</taxon>
        <taxon>Stenosarchaea group</taxon>
        <taxon>Halobacteria</taxon>
        <taxon>Halobacteriales</taxon>
        <taxon>Haloarculaceae</taxon>
        <taxon>Halapricum</taxon>
    </lineage>
</organism>
<proteinExistence type="predicted"/>
<dbReference type="GO" id="GO:0015074">
    <property type="term" value="P:DNA integration"/>
    <property type="evidence" value="ECO:0007669"/>
    <property type="project" value="UniProtKB-KW"/>
</dbReference>
<keyword evidence="3" id="KW-0233">DNA recombination</keyword>
<keyword evidence="8" id="KW-1185">Reference proteome</keyword>
<dbReference type="InterPro" id="IPR010998">
    <property type="entry name" value="Integrase_recombinase_N"/>
</dbReference>
<dbReference type="GO" id="GO:0006310">
    <property type="term" value="P:DNA recombination"/>
    <property type="evidence" value="ECO:0007669"/>
    <property type="project" value="UniProtKB-KW"/>
</dbReference>
<reference evidence="7 8" key="1">
    <citation type="journal article" date="2019" name="Nat. Commun.">
        <title>A new type of DNA phosphorothioation-based antiviral system in archaea.</title>
        <authorList>
            <person name="Xiong L."/>
            <person name="Liu S."/>
            <person name="Chen S."/>
            <person name="Xiao Y."/>
            <person name="Zhu B."/>
            <person name="Gao Y."/>
            <person name="Zhang Y."/>
            <person name="Chen B."/>
            <person name="Luo J."/>
            <person name="Deng Z."/>
            <person name="Chen X."/>
            <person name="Wang L."/>
            <person name="Chen S."/>
        </authorList>
    </citation>
    <scope>NUCLEOTIDE SEQUENCE [LARGE SCALE GENOMIC DNA]</scope>
    <source>
        <strain evidence="7 8">CBA1105</strain>
    </source>
</reference>
<dbReference type="GO" id="GO:0003677">
    <property type="term" value="F:DNA binding"/>
    <property type="evidence" value="ECO:0007669"/>
    <property type="project" value="UniProtKB-UniRule"/>
</dbReference>
<dbReference type="InterPro" id="IPR002104">
    <property type="entry name" value="Integrase_catalytic"/>
</dbReference>
<feature type="domain" description="Core-binding (CB)" evidence="6">
    <location>
        <begin position="62"/>
        <end position="152"/>
    </location>
</feature>
<evidence type="ECO:0000256" key="1">
    <source>
        <dbReference type="ARBA" id="ARBA00022908"/>
    </source>
</evidence>
<dbReference type="Pfam" id="PF02899">
    <property type="entry name" value="Phage_int_SAM_1"/>
    <property type="match status" value="1"/>
</dbReference>
<accession>A0A4D6HF88</accession>
<evidence type="ECO:0000313" key="7">
    <source>
        <dbReference type="EMBL" id="QCC51407.1"/>
    </source>
</evidence>
<evidence type="ECO:0000256" key="3">
    <source>
        <dbReference type="ARBA" id="ARBA00023172"/>
    </source>
</evidence>
<dbReference type="InterPro" id="IPR004107">
    <property type="entry name" value="Integrase_SAM-like_N"/>
</dbReference>
<dbReference type="Gene3D" id="1.10.150.130">
    <property type="match status" value="1"/>
</dbReference>
<dbReference type="KEGG" id="hsn:DV733_09210"/>
<dbReference type="InterPro" id="IPR013762">
    <property type="entry name" value="Integrase-like_cat_sf"/>
</dbReference>
<dbReference type="Gene3D" id="1.10.443.10">
    <property type="entry name" value="Intergrase catalytic core"/>
    <property type="match status" value="1"/>
</dbReference>
<dbReference type="InterPro" id="IPR011010">
    <property type="entry name" value="DNA_brk_join_enz"/>
</dbReference>
<dbReference type="PROSITE" id="PS51900">
    <property type="entry name" value="CB"/>
    <property type="match status" value="1"/>
</dbReference>
<dbReference type="Proteomes" id="UP000296706">
    <property type="component" value="Chromosome"/>
</dbReference>
<evidence type="ECO:0000256" key="2">
    <source>
        <dbReference type="ARBA" id="ARBA00023125"/>
    </source>
</evidence>
<dbReference type="InterPro" id="IPR044068">
    <property type="entry name" value="CB"/>
</dbReference>
<evidence type="ECO:0000256" key="4">
    <source>
        <dbReference type="PROSITE-ProRule" id="PRU01248"/>
    </source>
</evidence>
<dbReference type="SUPFAM" id="SSF56349">
    <property type="entry name" value="DNA breaking-rejoining enzymes"/>
    <property type="match status" value="1"/>
</dbReference>
<evidence type="ECO:0000259" key="5">
    <source>
        <dbReference type="PROSITE" id="PS51898"/>
    </source>
</evidence>
<evidence type="ECO:0000259" key="6">
    <source>
        <dbReference type="PROSITE" id="PS51900"/>
    </source>
</evidence>
<evidence type="ECO:0000313" key="8">
    <source>
        <dbReference type="Proteomes" id="UP000296706"/>
    </source>
</evidence>
<sequence length="407" mass="47059">MEARYTCRIDTNSNQSVQQRPKTQPVTSLITEVGGVPERFSKLDDEIVEELRDVVGPDLKPLEPTDGVQRFLNRKQDDVTSNTIAEYQKKLSRFESFCERRDIDDLRELDRRSVDEYVSWLRHESSDEVEELSPKTMRDELYLIRQLLGYLERIDAVEPGLSEVVQIPDLSDTEGVRDVDVDPERVQTILEYLERYQYASLEHVVWLVSARVGRRLGGYVALDLCDAHLEGRDPYLEFRHRPPTRLKNGENGEEQVAIATEVADVLRDYIDDIRPEVTDDNGREPLLATRYGRISTTTFRKYIYKWSRPCMIHGDCPHDKALDDCEAAQSVNQAAKCPSSRSPHALRHGYISEARRRGVPLEVLTDRVDVTPEVIQEVYDESTPEERREVRRDILEEYTSDKGRGYL</sequence>
<dbReference type="AlphaFoldDB" id="A0A4D6HF88"/>
<feature type="domain" description="Tyr recombinase" evidence="5">
    <location>
        <begin position="176"/>
        <end position="392"/>
    </location>
</feature>
<gene>
    <name evidence="7" type="ORF">DV733_09210</name>
</gene>
<dbReference type="EMBL" id="CP031310">
    <property type="protein sequence ID" value="QCC51407.1"/>
    <property type="molecule type" value="Genomic_DNA"/>
</dbReference>
<name>A0A4D6HF88_9EURY</name>
<protein>
    <submittedName>
        <fullName evidence="7">Integrase</fullName>
    </submittedName>
</protein>